<dbReference type="SMART" id="SM00490">
    <property type="entry name" value="HELICc"/>
    <property type="match status" value="1"/>
</dbReference>
<feature type="compositionally biased region" description="Low complexity" evidence="6">
    <location>
        <begin position="196"/>
        <end position="214"/>
    </location>
</feature>
<feature type="region of interest" description="Disordered" evidence="6">
    <location>
        <begin position="1743"/>
        <end position="1803"/>
    </location>
</feature>
<feature type="region of interest" description="Disordered" evidence="6">
    <location>
        <begin position="517"/>
        <end position="553"/>
    </location>
</feature>
<keyword evidence="2" id="KW-0378">Hydrolase</keyword>
<evidence type="ECO:0000313" key="9">
    <source>
        <dbReference type="EMBL" id="CDI81327.1"/>
    </source>
</evidence>
<name>U6GP25_EIMAC</name>
<keyword evidence="3 9" id="KW-0347">Helicase</keyword>
<dbReference type="InterPro" id="IPR001650">
    <property type="entry name" value="Helicase_C-like"/>
</dbReference>
<dbReference type="SUPFAM" id="SSF54768">
    <property type="entry name" value="dsRNA-binding domain-like"/>
    <property type="match status" value="1"/>
</dbReference>
<dbReference type="OrthoDB" id="5600252at2759"/>
<feature type="region of interest" description="Disordered" evidence="6">
    <location>
        <begin position="268"/>
        <end position="296"/>
    </location>
</feature>
<dbReference type="InterPro" id="IPR011545">
    <property type="entry name" value="DEAD/DEAH_box_helicase_dom"/>
</dbReference>
<dbReference type="PROSITE" id="PS51192">
    <property type="entry name" value="HELICASE_ATP_BIND_1"/>
    <property type="match status" value="1"/>
</dbReference>
<dbReference type="SUPFAM" id="SSF52540">
    <property type="entry name" value="P-loop containing nucleoside triphosphate hydrolases"/>
    <property type="match status" value="1"/>
</dbReference>
<dbReference type="EMBL" id="HG671592">
    <property type="protein sequence ID" value="CDI81327.1"/>
    <property type="molecule type" value="Genomic_DNA"/>
</dbReference>
<evidence type="ECO:0000259" key="7">
    <source>
        <dbReference type="PROSITE" id="PS51192"/>
    </source>
</evidence>
<keyword evidence="4" id="KW-0067">ATP-binding</keyword>
<dbReference type="Pfam" id="PF00271">
    <property type="entry name" value="Helicase_C"/>
    <property type="match status" value="1"/>
</dbReference>
<feature type="region of interest" description="Disordered" evidence="6">
    <location>
        <begin position="835"/>
        <end position="854"/>
    </location>
</feature>
<evidence type="ECO:0000256" key="4">
    <source>
        <dbReference type="ARBA" id="ARBA00022840"/>
    </source>
</evidence>
<dbReference type="InterPro" id="IPR027417">
    <property type="entry name" value="P-loop_NTPase"/>
</dbReference>
<feature type="compositionally biased region" description="Low complexity" evidence="6">
    <location>
        <begin position="952"/>
        <end position="1010"/>
    </location>
</feature>
<dbReference type="InterPro" id="IPR056328">
    <property type="entry name" value="DSRM_DHX29"/>
</dbReference>
<feature type="region of interest" description="Disordered" evidence="6">
    <location>
        <begin position="1396"/>
        <end position="1417"/>
    </location>
</feature>
<gene>
    <name evidence="9" type="ORF">EAH_00004260</name>
</gene>
<keyword evidence="1" id="KW-0547">Nucleotide-binding</keyword>
<organism evidence="9 10">
    <name type="scientific">Eimeria acervulina</name>
    <name type="common">Coccidian parasite</name>
    <dbReference type="NCBI Taxonomy" id="5801"/>
    <lineage>
        <taxon>Eukaryota</taxon>
        <taxon>Sar</taxon>
        <taxon>Alveolata</taxon>
        <taxon>Apicomplexa</taxon>
        <taxon>Conoidasida</taxon>
        <taxon>Coccidia</taxon>
        <taxon>Eucoccidiorida</taxon>
        <taxon>Eimeriorina</taxon>
        <taxon>Eimeriidae</taxon>
        <taxon>Eimeria</taxon>
    </lineage>
</organism>
<dbReference type="Gene3D" id="1.20.120.1080">
    <property type="match status" value="1"/>
</dbReference>
<dbReference type="OMA" id="LWVLPCH"/>
<dbReference type="GeneID" id="25268496"/>
<dbReference type="Pfam" id="PF24385">
    <property type="entry name" value="DSRM_DHX29"/>
    <property type="match status" value="1"/>
</dbReference>
<feature type="compositionally biased region" description="Low complexity" evidence="6">
    <location>
        <begin position="268"/>
        <end position="285"/>
    </location>
</feature>
<dbReference type="PROSITE" id="PS00690">
    <property type="entry name" value="DEAH_ATP_HELICASE"/>
    <property type="match status" value="1"/>
</dbReference>
<dbReference type="InterPro" id="IPR002464">
    <property type="entry name" value="DNA/RNA_helicase_DEAH_CS"/>
</dbReference>
<dbReference type="CDD" id="cd18791">
    <property type="entry name" value="SF2_C_RHA"/>
    <property type="match status" value="1"/>
</dbReference>
<dbReference type="InterPro" id="IPR011709">
    <property type="entry name" value="DEAD-box_helicase_OB_fold"/>
</dbReference>
<dbReference type="PROSITE" id="PS51194">
    <property type="entry name" value="HELICASE_CTER"/>
    <property type="match status" value="1"/>
</dbReference>
<dbReference type="GO" id="GO:0003723">
    <property type="term" value="F:RNA binding"/>
    <property type="evidence" value="ECO:0007669"/>
    <property type="project" value="TreeGrafter"/>
</dbReference>
<evidence type="ECO:0000259" key="8">
    <source>
        <dbReference type="PROSITE" id="PS51194"/>
    </source>
</evidence>
<dbReference type="GO" id="GO:0004386">
    <property type="term" value="F:helicase activity"/>
    <property type="evidence" value="ECO:0007669"/>
    <property type="project" value="UniProtKB-KW"/>
</dbReference>
<feature type="compositionally biased region" description="Basic and acidic residues" evidence="6">
    <location>
        <begin position="57"/>
        <end position="68"/>
    </location>
</feature>
<feature type="region of interest" description="Disordered" evidence="6">
    <location>
        <begin position="191"/>
        <end position="226"/>
    </location>
</feature>
<evidence type="ECO:0000256" key="2">
    <source>
        <dbReference type="ARBA" id="ARBA00022801"/>
    </source>
</evidence>
<feature type="coiled-coil region" evidence="5">
    <location>
        <begin position="317"/>
        <end position="347"/>
    </location>
</feature>
<evidence type="ECO:0000256" key="1">
    <source>
        <dbReference type="ARBA" id="ARBA00022741"/>
    </source>
</evidence>
<dbReference type="Pfam" id="PF07717">
    <property type="entry name" value="OB_NTP_bind"/>
    <property type="match status" value="1"/>
</dbReference>
<feature type="compositionally biased region" description="Low complexity" evidence="6">
    <location>
        <begin position="69"/>
        <end position="80"/>
    </location>
</feature>
<accession>U6GP25</accession>
<dbReference type="InterPro" id="IPR007502">
    <property type="entry name" value="Helicase-assoc_dom"/>
</dbReference>
<feature type="compositionally biased region" description="Low complexity" evidence="6">
    <location>
        <begin position="518"/>
        <end position="540"/>
    </location>
</feature>
<dbReference type="VEuPathDB" id="ToxoDB:EAH_00004260"/>
<dbReference type="Proteomes" id="UP000018050">
    <property type="component" value="Unassembled WGS sequence"/>
</dbReference>
<feature type="domain" description="Helicase C-terminal" evidence="8">
    <location>
        <begin position="1417"/>
        <end position="1577"/>
    </location>
</feature>
<dbReference type="SMART" id="SM00847">
    <property type="entry name" value="HA2"/>
    <property type="match status" value="1"/>
</dbReference>
<proteinExistence type="predicted"/>
<feature type="region of interest" description="Disordered" evidence="6">
    <location>
        <begin position="943"/>
        <end position="1013"/>
    </location>
</feature>
<feature type="compositionally biased region" description="Low complexity" evidence="6">
    <location>
        <begin position="1775"/>
        <end position="1793"/>
    </location>
</feature>
<dbReference type="PANTHER" id="PTHR18934">
    <property type="entry name" value="ATP-DEPENDENT RNA HELICASE"/>
    <property type="match status" value="1"/>
</dbReference>
<dbReference type="CDD" id="cd17917">
    <property type="entry name" value="DEXHc_RHA-like"/>
    <property type="match status" value="1"/>
</dbReference>
<evidence type="ECO:0000256" key="5">
    <source>
        <dbReference type="SAM" id="Coils"/>
    </source>
</evidence>
<protein>
    <submittedName>
        <fullName evidence="9">DEAH-box RNA/DNA helicase, putative</fullName>
    </submittedName>
</protein>
<evidence type="ECO:0000256" key="3">
    <source>
        <dbReference type="ARBA" id="ARBA00022806"/>
    </source>
</evidence>
<dbReference type="SMART" id="SM00487">
    <property type="entry name" value="DEXDc"/>
    <property type="match status" value="1"/>
</dbReference>
<reference evidence="9" key="1">
    <citation type="submission" date="2013-10" db="EMBL/GenBank/DDBJ databases">
        <title>Genomic analysis of the causative agents of coccidiosis in chickens.</title>
        <authorList>
            <person name="Reid A.J."/>
            <person name="Blake D."/>
            <person name="Billington K."/>
            <person name="Browne H."/>
            <person name="Dunn M."/>
            <person name="Hung S."/>
            <person name="Kawahara F."/>
            <person name="Miranda-Saavedra D."/>
            <person name="Mourier T."/>
            <person name="Nagra H."/>
            <person name="Otto T.D."/>
            <person name="Rawlings N."/>
            <person name="Sanchez A."/>
            <person name="Sanders M."/>
            <person name="Subramaniam C."/>
            <person name="Tay Y."/>
            <person name="Dear P."/>
            <person name="Doerig C."/>
            <person name="Gruber A."/>
            <person name="Parkinson J."/>
            <person name="Shirley M."/>
            <person name="Wan K.L."/>
            <person name="Berriman M."/>
            <person name="Tomley F."/>
            <person name="Pain A."/>
        </authorList>
    </citation>
    <scope>NUCLEOTIDE SEQUENCE</scope>
    <source>
        <strain evidence="9">Houghton</strain>
    </source>
</reference>
<feature type="region of interest" description="Disordered" evidence="6">
    <location>
        <begin position="50"/>
        <end position="89"/>
    </location>
</feature>
<keyword evidence="10" id="KW-1185">Reference proteome</keyword>
<reference evidence="9" key="2">
    <citation type="submission" date="2013-10" db="EMBL/GenBank/DDBJ databases">
        <authorList>
            <person name="Aslett M."/>
        </authorList>
    </citation>
    <scope>NUCLEOTIDE SEQUENCE</scope>
    <source>
        <strain evidence="9">Houghton</strain>
    </source>
</reference>
<dbReference type="Pfam" id="PF00270">
    <property type="entry name" value="DEAD"/>
    <property type="match status" value="1"/>
</dbReference>
<dbReference type="InterPro" id="IPR014001">
    <property type="entry name" value="Helicase_ATP-bd"/>
</dbReference>
<keyword evidence="5" id="KW-0175">Coiled coil</keyword>
<dbReference type="GO" id="GO:0005524">
    <property type="term" value="F:ATP binding"/>
    <property type="evidence" value="ECO:0007669"/>
    <property type="project" value="UniProtKB-KW"/>
</dbReference>
<dbReference type="RefSeq" id="XP_013248935.1">
    <property type="nucleotide sequence ID" value="XM_013393481.1"/>
</dbReference>
<evidence type="ECO:0000256" key="6">
    <source>
        <dbReference type="SAM" id="MobiDB-lite"/>
    </source>
</evidence>
<dbReference type="PANTHER" id="PTHR18934:SF145">
    <property type="entry name" value="ATP-DEPENDENT RNA HELICASE DHX57-RELATED"/>
    <property type="match status" value="1"/>
</dbReference>
<evidence type="ECO:0000313" key="10">
    <source>
        <dbReference type="Proteomes" id="UP000018050"/>
    </source>
</evidence>
<sequence>MGIDATNATTYIVARWPFMLCSARSGDAEKLAQDAPDLRLWALVRAQHMGPSTVESSGKDKGGKEKAKPATATAAASPAEAKPPDRPPGFIEMKPFQRLPKEVLHNHCQKHKMPKPQYEQRKAPKGFFKTECILSNPKDSSKTMRFLTNEEFPFKSHSENFSALLALFHLEPSRPYEKLFPSPFREAWLSLSGETPQQQQQQQAAAAAGAGPKKPSAKAKAAKGAANSQSAASTKAAAPAADSSNNGLSAAGAGEAAAAAAAGTAAAASKPSGLGPPSGAPLGVSDASPSNEASGAPTGAPFCVQISSAHRYASVFEKQQADESKRLEKVKREKEKELQRLEEEAQMPTVFMAELVRKKTAQTLRELLPHVVAARCDPAAPARGSTGEETLLLPLQWTDTKWIGAVSWALRRQLNSQRGVGTVKAGLLKDLTGPLQFEKAGATAAVEAAVAALLSVQPQQQQHQQQQQQHKQQQQTEASALQQLLESCQDFIALNTTDEGLLPPHFSPAGKQIEIRCQSASSPQQQEQKEQQQQQQQQQQEQDEKSTQQAMHDARKRFSTALKAIICINSEEAPMESLLSLSGALNSLCTNTGLHAVAADVLEQQQQQQKQGRTAAEAAAAAAGALSDACAAVAAAAAAIVGACEDKERSDLLKRLGGPKLFADAAVVQRVNAIQEQELEAAASLLECVPQQLCFSTVGVDCCSADKPSTAVEGFYLQVPLDASTVSSLESCLKASFAADCMQRGAPKLSPSSSSNLFLHILSPPGSLYPFDPPVAWVGVGGGSQRGAPPGGAPSGAPMEEEVSPFGAAVGAMLCGAFAAHNAVRLSRPLQQLRGGVAGGEGEGPLGGPPLSGPPPVSKLLSVLSSSACETTVSEIDALLHAAWQLEAHFDDLLSKESEGPRGMHARWVAAATTGAPSLPPAIGAAAGVQYAAQAAAAAAGAAAAKRETPERQQQQETPNQQQARDSRGSPRSPAAAGAPRVSGAKAEEGPSSSSSSSRSLSGPLPSISSTRNVISEKETEVCRNIINSINHSASADALGLPVRQHYDAVLQFLADPHKRVLVLQGETGSGKTTQLPRMLLEAAAELALQQQTSSSSNSINSSSSSSSRDLFPAYIVCTQPRRLAAVSVASRVATEMGVPLGGLVGYQVRLEARLSQQTRLLFCTHGVLLRQLLSGDALEKVSVVVVDEVHERCTEVDLLLLVLAKALSTKRHGLKVVVMSASLAVEHFASYFRRERLLGLQGHLSGLSKQQREQQLWQQQQQLLREEGGRGDSSVEVLKVPGRTFPVSVHYLDEVLKMCDPASLPAAYQGPAAAAAAAAVQLRYKGSRPTTAKTEWREQQQDTFACSAAAPAEEQTAAAAAAAAAAGVPVGSLPQLPQLVAAVVRHVHLTGTPCTKCPSGDTRASRGSRQKQQQQQQQRAGTAIIVFCSGVGEVSAVCRAIEELQMDLWVLPCHASLHPKQQQKVFAPPPSGWRKVVVATNIAETSITISDVGYVVDCGTHKVLRYDPSKRSSKLQEELITKANAQQRRGRAGRVSDGCCLRLYLQDEFTDMAPVETPELHRQTLDNVCLQLKAIFPGEPLHTLFSQCLDPPAQDHIDASIRHLSHLGALECVGGPLGESLTSLGLFLSRFPMSIAFAKMLIFAAPLGCLEETLALCSLIASDTELYLPGAEAAAERQKYFARSQSDFVSSLRVFAGWESAVSSSRSAEDAFCLRFGVNANACRAAEALRKRFRRVARETGLLAMMPQENSDPKLNSNPEPSTRSRRPSPPATPTTTTSSSSSISSSSSSSSAEDCGSDSGDEVIPLRVEEVSPQSSRCPAKTETKNKTNKDSIKSIYWHIKACVVAGLYPQVATIQAPRTYMTVGSGTLEKAPEAWQMKFFTRVDADPNSPQDEKRSPKQKLQRVFIHPTSVNFKTCEFDTQWVAFSEKLQTTKVFIKDVSTVSVFALLLLSCCELVPSQGQGTVWLDGWLQLRCPGLICSYVKHLKALFNVFLNEFYSLAAFSLNQREANAADPQQQQQQQLQQLQQGTLDFDKLALHAHAAAPSQMKFVFFGVPAALQRRRNLTALVKRLVELEGHLI</sequence>
<dbReference type="GO" id="GO:0016787">
    <property type="term" value="F:hydrolase activity"/>
    <property type="evidence" value="ECO:0007669"/>
    <property type="project" value="UniProtKB-KW"/>
</dbReference>
<feature type="compositionally biased region" description="Gly residues" evidence="6">
    <location>
        <begin position="836"/>
        <end position="846"/>
    </location>
</feature>
<feature type="domain" description="Helicase ATP-binding" evidence="7">
    <location>
        <begin position="1053"/>
        <end position="1242"/>
    </location>
</feature>
<dbReference type="Gene3D" id="3.40.50.300">
    <property type="entry name" value="P-loop containing nucleotide triphosphate hydrolases"/>
    <property type="match status" value="2"/>
</dbReference>